<proteinExistence type="predicted"/>
<sequence>EVWLAAPDRRATAVTLGPFTLKDGCDSSRAWRTDPTGQVIALDGHDLEEAKADTWFENDRWLAPDFGGGRVTVVGPEDDARGKYWVLEVAPPAGRARRMYLDRSTWLVDHFVSKRDQATTTVRLSDYRMVQGRKLAFRSVQQIEGMPANDATVYVDSLSVNEPMPPERFAPPPEKASALRYLKSPGVARLPFDYSVRHVWLKAAVNGGPAADFLYDTGASLTVIDSAYAATIGLKTEGRLQGEGAGASGTGTFARIGTLRVAAPDSDGVEIENLKVAVLDLNRILAPYFWRPVAGVIGFDFIVRFVNEIDYDARALVLRDPAGYEYHGSGAAIPMTLAGHAPVAKLTLDGEFDGDFRIDVGSGSTVDLHGPFVRRNGLDQALPAGVEVTSGGFGGTFESRVTRARSLAIGPYSWDKPLVSLSQAATGAFASEDYAGNVGNQLLERFKVTLDYEHRALHLEPGARFKKPDSFSRSGLQLAREGSMVRAAQVVAGSPAAKAKIQPGDEVVEIAGRPAADYTAEGAAGLLDHGKAGSKVKLVIARDGKRKKVKLKLREFV</sequence>
<dbReference type="InterPro" id="IPR021109">
    <property type="entry name" value="Peptidase_aspartic_dom_sf"/>
</dbReference>
<dbReference type="Pfam" id="PF13650">
    <property type="entry name" value="Asp_protease_2"/>
    <property type="match status" value="1"/>
</dbReference>
<reference evidence="2 3" key="1">
    <citation type="journal article" date="2019" name="Nat. Microbiol.">
        <title>Mediterranean grassland soil C-N compound turnover is dependent on rainfall and depth, and is mediated by genomically divergent microorganisms.</title>
        <authorList>
            <person name="Diamond S."/>
            <person name="Andeer P.F."/>
            <person name="Li Z."/>
            <person name="Crits-Christoph A."/>
            <person name="Burstein D."/>
            <person name="Anantharaman K."/>
            <person name="Lane K.R."/>
            <person name="Thomas B.C."/>
            <person name="Pan C."/>
            <person name="Northen T.R."/>
            <person name="Banfield J.F."/>
        </authorList>
    </citation>
    <scope>NUCLEOTIDE SEQUENCE [LARGE SCALE GENOMIC DNA]</scope>
    <source>
        <strain evidence="2">WS_2</strain>
    </source>
</reference>
<dbReference type="InterPro" id="IPR041489">
    <property type="entry name" value="PDZ_6"/>
</dbReference>
<dbReference type="Gene3D" id="2.40.70.10">
    <property type="entry name" value="Acid Proteases"/>
    <property type="match status" value="2"/>
</dbReference>
<dbReference type="EMBL" id="VBOS01000479">
    <property type="protein sequence ID" value="TMQ48473.1"/>
    <property type="molecule type" value="Genomic_DNA"/>
</dbReference>
<dbReference type="AlphaFoldDB" id="A0A538SAS2"/>
<dbReference type="SUPFAM" id="SSF50630">
    <property type="entry name" value="Acid proteases"/>
    <property type="match status" value="1"/>
</dbReference>
<feature type="domain" description="PDZ" evidence="1">
    <location>
        <begin position="462"/>
        <end position="527"/>
    </location>
</feature>
<dbReference type="SMART" id="SM00228">
    <property type="entry name" value="PDZ"/>
    <property type="match status" value="1"/>
</dbReference>
<accession>A0A538SAS2</accession>
<dbReference type="SUPFAM" id="SSF50156">
    <property type="entry name" value="PDZ domain-like"/>
    <property type="match status" value="1"/>
</dbReference>
<dbReference type="Gene3D" id="2.30.42.10">
    <property type="match status" value="1"/>
</dbReference>
<gene>
    <name evidence="2" type="ORF">E6K72_13050</name>
</gene>
<evidence type="ECO:0000259" key="1">
    <source>
        <dbReference type="PROSITE" id="PS50106"/>
    </source>
</evidence>
<dbReference type="InterPro" id="IPR001478">
    <property type="entry name" value="PDZ"/>
</dbReference>
<organism evidence="2 3">
    <name type="scientific">Eiseniibacteriota bacterium</name>
    <dbReference type="NCBI Taxonomy" id="2212470"/>
    <lineage>
        <taxon>Bacteria</taxon>
        <taxon>Candidatus Eiseniibacteriota</taxon>
    </lineage>
</organism>
<dbReference type="InterPro" id="IPR034122">
    <property type="entry name" value="Retropepsin-like_bacterial"/>
</dbReference>
<comment type="caution">
    <text evidence="2">The sequence shown here is derived from an EMBL/GenBank/DDBJ whole genome shotgun (WGS) entry which is preliminary data.</text>
</comment>
<dbReference type="InterPro" id="IPR036034">
    <property type="entry name" value="PDZ_sf"/>
</dbReference>
<name>A0A538SAS2_UNCEI</name>
<dbReference type="Proteomes" id="UP000317716">
    <property type="component" value="Unassembled WGS sequence"/>
</dbReference>
<dbReference type="PROSITE" id="PS50106">
    <property type="entry name" value="PDZ"/>
    <property type="match status" value="1"/>
</dbReference>
<dbReference type="Pfam" id="PF17820">
    <property type="entry name" value="PDZ_6"/>
    <property type="match status" value="1"/>
</dbReference>
<protein>
    <submittedName>
        <fullName evidence="2">PDZ domain-containing protein</fullName>
    </submittedName>
</protein>
<evidence type="ECO:0000313" key="3">
    <source>
        <dbReference type="Proteomes" id="UP000317716"/>
    </source>
</evidence>
<feature type="non-terminal residue" evidence="2">
    <location>
        <position position="1"/>
    </location>
</feature>
<dbReference type="CDD" id="cd05483">
    <property type="entry name" value="retropepsin_like_bacteria"/>
    <property type="match status" value="1"/>
</dbReference>
<evidence type="ECO:0000313" key="2">
    <source>
        <dbReference type="EMBL" id="TMQ48473.1"/>
    </source>
</evidence>